<keyword evidence="2" id="KW-1185">Reference proteome</keyword>
<comment type="caution">
    <text evidence="1">The sequence shown here is derived from an EMBL/GenBank/DDBJ whole genome shotgun (WGS) entry which is preliminary data.</text>
</comment>
<name>A0AAD5YVH7_9AGAR</name>
<reference evidence="1" key="1">
    <citation type="submission" date="2022-07" db="EMBL/GenBank/DDBJ databases">
        <title>Genome Sequence of Leucocoprinus birnbaumii.</title>
        <authorList>
            <person name="Buettner E."/>
        </authorList>
    </citation>
    <scope>NUCLEOTIDE SEQUENCE</scope>
    <source>
        <strain evidence="1">VT141</strain>
    </source>
</reference>
<proteinExistence type="predicted"/>
<protein>
    <recommendedName>
        <fullName evidence="3">F-box domain-containing protein</fullName>
    </recommendedName>
</protein>
<accession>A0AAD5YVH7</accession>
<evidence type="ECO:0000313" key="1">
    <source>
        <dbReference type="EMBL" id="KAJ3574421.1"/>
    </source>
</evidence>
<evidence type="ECO:0000313" key="2">
    <source>
        <dbReference type="Proteomes" id="UP001213000"/>
    </source>
</evidence>
<dbReference type="EMBL" id="JANIEX010000069">
    <property type="protein sequence ID" value="KAJ3574421.1"/>
    <property type="molecule type" value="Genomic_DNA"/>
</dbReference>
<organism evidence="1 2">
    <name type="scientific">Leucocoprinus birnbaumii</name>
    <dbReference type="NCBI Taxonomy" id="56174"/>
    <lineage>
        <taxon>Eukaryota</taxon>
        <taxon>Fungi</taxon>
        <taxon>Dikarya</taxon>
        <taxon>Basidiomycota</taxon>
        <taxon>Agaricomycotina</taxon>
        <taxon>Agaricomycetes</taxon>
        <taxon>Agaricomycetidae</taxon>
        <taxon>Agaricales</taxon>
        <taxon>Agaricineae</taxon>
        <taxon>Agaricaceae</taxon>
        <taxon>Leucocoprinus</taxon>
    </lineage>
</organism>
<sequence>MFPWNIPVDVLIAILGNLSFRDLMSLRLMNRELDGLVGFEVKGRVHSIIRRFSTDPSVFLQHMEETKAVISGSCTAILVASANFEPGDLDVYVPYDQGSKLLGYLKDDGYHITYTRQIRLGLYRQEALLATYRLTRYADGTGPVYNVLVTRTSSALHPILRFDFSFVMNAITSRGVISLYPVLTMRMEGILNDKWLRTTAYPDSKRLAKYAKRGFSVVSPGSNGGLPIGSGMRHIKDRYSLFTPFGSQRGIWYAEGKEDLTWCSERDDPNWVYMLPS</sequence>
<evidence type="ECO:0008006" key="3">
    <source>
        <dbReference type="Google" id="ProtNLM"/>
    </source>
</evidence>
<gene>
    <name evidence="1" type="ORF">NP233_g1783</name>
</gene>
<dbReference type="AlphaFoldDB" id="A0AAD5YVH7"/>
<dbReference type="Proteomes" id="UP001213000">
    <property type="component" value="Unassembled WGS sequence"/>
</dbReference>